<dbReference type="Proteomes" id="UP000464378">
    <property type="component" value="Chromosome"/>
</dbReference>
<organism evidence="3">
    <name type="scientific">Tuwongella immobilis</name>
    <dbReference type="NCBI Taxonomy" id="692036"/>
    <lineage>
        <taxon>Bacteria</taxon>
        <taxon>Pseudomonadati</taxon>
        <taxon>Planctomycetota</taxon>
        <taxon>Planctomycetia</taxon>
        <taxon>Gemmatales</taxon>
        <taxon>Gemmataceae</taxon>
        <taxon>Tuwongella</taxon>
    </lineage>
</organism>
<evidence type="ECO:0000256" key="1">
    <source>
        <dbReference type="ARBA" id="ARBA00006420"/>
    </source>
</evidence>
<dbReference type="InterPro" id="IPR034904">
    <property type="entry name" value="FSCA_dom_sf"/>
</dbReference>
<dbReference type="AlphaFoldDB" id="A0A6C2YTW4"/>
<dbReference type="PANTHER" id="PTHR11178:SF25">
    <property type="entry name" value="NIFU-LIKE PROTEIN 3, CHLOROPLASTIC"/>
    <property type="match status" value="1"/>
</dbReference>
<feature type="domain" description="NIF system FeS cluster assembly NifU C-terminal" evidence="2">
    <location>
        <begin position="9"/>
        <end position="73"/>
    </location>
</feature>
<dbReference type="RefSeq" id="WP_162659858.1">
    <property type="nucleotide sequence ID" value="NZ_LR593887.1"/>
</dbReference>
<protein>
    <recommendedName>
        <fullName evidence="2">NIF system FeS cluster assembly NifU C-terminal domain-containing protein</fullName>
    </recommendedName>
</protein>
<keyword evidence="4" id="KW-1185">Reference proteome</keyword>
<sequence length="78" mass="8553">MSESLKEQVARILTEEVAPAFELDGSRIEVVDVSDGVAQLRFDGVCSSCPATLMTIIMGLEQELQKRIPQIAYIEAVI</sequence>
<name>A0A6C2YTW4_9BACT</name>
<accession>A0A6C2YTW4</accession>
<dbReference type="GO" id="GO:0051536">
    <property type="term" value="F:iron-sulfur cluster binding"/>
    <property type="evidence" value="ECO:0007669"/>
    <property type="project" value="InterPro"/>
</dbReference>
<dbReference type="SUPFAM" id="SSF117916">
    <property type="entry name" value="Fe-S cluster assembly (FSCA) domain-like"/>
    <property type="match status" value="1"/>
</dbReference>
<dbReference type="InParanoid" id="A0A6C2YTW4"/>
<dbReference type="KEGG" id="tim:GMBLW1_43620"/>
<dbReference type="InterPro" id="IPR001075">
    <property type="entry name" value="NIF_FeS_clus_asmbl_NifU_C"/>
</dbReference>
<evidence type="ECO:0000259" key="2">
    <source>
        <dbReference type="Pfam" id="PF01106"/>
    </source>
</evidence>
<gene>
    <name evidence="3" type="ORF">GMBLW1_43620</name>
</gene>
<dbReference type="PANTHER" id="PTHR11178">
    <property type="entry name" value="IRON-SULFUR CLUSTER SCAFFOLD PROTEIN NFU-RELATED"/>
    <property type="match status" value="1"/>
</dbReference>
<evidence type="ECO:0000313" key="4">
    <source>
        <dbReference type="Proteomes" id="UP000464378"/>
    </source>
</evidence>
<dbReference type="GO" id="GO:0005506">
    <property type="term" value="F:iron ion binding"/>
    <property type="evidence" value="ECO:0007669"/>
    <property type="project" value="InterPro"/>
</dbReference>
<dbReference type="GO" id="GO:0016226">
    <property type="term" value="P:iron-sulfur cluster assembly"/>
    <property type="evidence" value="ECO:0007669"/>
    <property type="project" value="InterPro"/>
</dbReference>
<dbReference type="EMBL" id="LR593887">
    <property type="protein sequence ID" value="VTS07022.1"/>
    <property type="molecule type" value="Genomic_DNA"/>
</dbReference>
<reference evidence="3" key="1">
    <citation type="submission" date="2019-04" db="EMBL/GenBank/DDBJ databases">
        <authorList>
            <consortium name="Science for Life Laboratories"/>
        </authorList>
    </citation>
    <scope>NUCLEOTIDE SEQUENCE</scope>
    <source>
        <strain evidence="3">MBLW1</strain>
    </source>
</reference>
<proteinExistence type="inferred from homology"/>
<comment type="similarity">
    <text evidence="1">Belongs to the NifU family.</text>
</comment>
<dbReference type="EMBL" id="LR586016">
    <property type="protein sequence ID" value="VIP04831.1"/>
    <property type="molecule type" value="Genomic_DNA"/>
</dbReference>
<dbReference type="Pfam" id="PF01106">
    <property type="entry name" value="NifU"/>
    <property type="match status" value="1"/>
</dbReference>
<evidence type="ECO:0000313" key="3">
    <source>
        <dbReference type="EMBL" id="VIP04831.1"/>
    </source>
</evidence>
<dbReference type="Gene3D" id="3.30.300.130">
    <property type="entry name" value="Fe-S cluster assembly (FSCA)"/>
    <property type="match status" value="1"/>
</dbReference>